<dbReference type="Pfam" id="PF13231">
    <property type="entry name" value="PMT_2"/>
    <property type="match status" value="1"/>
</dbReference>
<feature type="transmembrane region" description="Helical" evidence="8">
    <location>
        <begin position="321"/>
        <end position="340"/>
    </location>
</feature>
<evidence type="ECO:0000256" key="8">
    <source>
        <dbReference type="SAM" id="Phobius"/>
    </source>
</evidence>
<dbReference type="GO" id="GO:0016763">
    <property type="term" value="F:pentosyltransferase activity"/>
    <property type="evidence" value="ECO:0007669"/>
    <property type="project" value="TreeGrafter"/>
</dbReference>
<evidence type="ECO:0000256" key="5">
    <source>
        <dbReference type="ARBA" id="ARBA00022692"/>
    </source>
</evidence>
<keyword evidence="5 8" id="KW-0812">Transmembrane</keyword>
<keyword evidence="2" id="KW-1003">Cell membrane</keyword>
<feature type="transmembrane region" description="Helical" evidence="8">
    <location>
        <begin position="12"/>
        <end position="30"/>
    </location>
</feature>
<dbReference type="Proteomes" id="UP000199515">
    <property type="component" value="Unassembled WGS sequence"/>
</dbReference>
<name>A0A1H3GKR3_9PSEU</name>
<dbReference type="EMBL" id="FNON01000004">
    <property type="protein sequence ID" value="SDY03913.1"/>
    <property type="molecule type" value="Genomic_DNA"/>
</dbReference>
<feature type="transmembrane region" description="Helical" evidence="8">
    <location>
        <begin position="74"/>
        <end position="94"/>
    </location>
</feature>
<evidence type="ECO:0000313" key="10">
    <source>
        <dbReference type="EMBL" id="SDY03913.1"/>
    </source>
</evidence>
<evidence type="ECO:0000256" key="3">
    <source>
        <dbReference type="ARBA" id="ARBA00022676"/>
    </source>
</evidence>
<dbReference type="OrthoDB" id="5166595at2"/>
<accession>A0A1H3GKR3</accession>
<reference evidence="10 11" key="1">
    <citation type="submission" date="2016-10" db="EMBL/GenBank/DDBJ databases">
        <authorList>
            <person name="de Groot N.N."/>
        </authorList>
    </citation>
    <scope>NUCLEOTIDE SEQUENCE [LARGE SCALE GENOMIC DNA]</scope>
    <source>
        <strain evidence="10 11">CPCC 202699</strain>
    </source>
</reference>
<dbReference type="InterPro" id="IPR050297">
    <property type="entry name" value="LipidA_mod_glycosyltrf_83"/>
</dbReference>
<evidence type="ECO:0000259" key="9">
    <source>
        <dbReference type="Pfam" id="PF13231"/>
    </source>
</evidence>
<keyword evidence="4 10" id="KW-0808">Transferase</keyword>
<evidence type="ECO:0000256" key="7">
    <source>
        <dbReference type="ARBA" id="ARBA00023136"/>
    </source>
</evidence>
<keyword evidence="11" id="KW-1185">Reference proteome</keyword>
<protein>
    <submittedName>
        <fullName evidence="10">4-amino-4-deoxy-L-arabinose transferase</fullName>
    </submittedName>
</protein>
<feature type="transmembrane region" description="Helical" evidence="8">
    <location>
        <begin position="195"/>
        <end position="214"/>
    </location>
</feature>
<keyword evidence="3" id="KW-0328">Glycosyltransferase</keyword>
<dbReference type="GO" id="GO:0005886">
    <property type="term" value="C:plasma membrane"/>
    <property type="evidence" value="ECO:0007669"/>
    <property type="project" value="UniProtKB-SubCell"/>
</dbReference>
<evidence type="ECO:0000256" key="4">
    <source>
        <dbReference type="ARBA" id="ARBA00022679"/>
    </source>
</evidence>
<feature type="transmembrane region" description="Helical" evidence="8">
    <location>
        <begin position="242"/>
        <end position="262"/>
    </location>
</feature>
<dbReference type="STRING" id="589385.SAMN05421504_104303"/>
<keyword evidence="7 8" id="KW-0472">Membrane</keyword>
<keyword evidence="6 8" id="KW-1133">Transmembrane helix</keyword>
<evidence type="ECO:0000256" key="1">
    <source>
        <dbReference type="ARBA" id="ARBA00004651"/>
    </source>
</evidence>
<dbReference type="AlphaFoldDB" id="A0A1H3GKR3"/>
<evidence type="ECO:0000313" key="11">
    <source>
        <dbReference type="Proteomes" id="UP000199515"/>
    </source>
</evidence>
<organism evidence="10 11">
    <name type="scientific">Amycolatopsis xylanica</name>
    <dbReference type="NCBI Taxonomy" id="589385"/>
    <lineage>
        <taxon>Bacteria</taxon>
        <taxon>Bacillati</taxon>
        <taxon>Actinomycetota</taxon>
        <taxon>Actinomycetes</taxon>
        <taxon>Pseudonocardiales</taxon>
        <taxon>Pseudonocardiaceae</taxon>
        <taxon>Amycolatopsis</taxon>
    </lineage>
</organism>
<sequence length="480" mass="52517">MNGIHTFARWPVLAIAAVAGVVLLLTSGRYGHGFDEAYFLVAGRDHLNWGYFDQPPLIPLLAGGLDSLFPGNLVVLRLPMTLAAMGGIVVTALIARELGGRRAAQVMAAAAYACSSALIMSHWIATYALDPVLWTVIVWLVVRWVRVRDDRLLLLAGVVTAISLQTKFLIPAFWVLLALSALVLGPRDLLRRPMLWAGAAIAVAVTIPNLVWQARNGWPYAHMNEVVKAEFPGVVPFLRDGLLGAGVGIGVLAFLYGLWRLLRSPDLRPYRFLGVTMIALIVAFLLAQGRSYYLIGIYALPFAAAAAELERRRLVRWWKAVAWPAFVLSAVVTVAALPIYPASTVDKLPTSFGIVTLGTSFAGGELPVAQLAETVDGIWASMPPEERAHTAVYAEIYPFAAAVERDGRAHGIDRVYSGHRGYWYFGAPPESADSVLFFGFDPGLLKPHFATMTPVVDGLVWRYTGKLAPWKQIWPLLKRQ</sequence>
<dbReference type="PANTHER" id="PTHR33908">
    <property type="entry name" value="MANNOSYLTRANSFERASE YKCB-RELATED"/>
    <property type="match status" value="1"/>
</dbReference>
<evidence type="ECO:0000256" key="2">
    <source>
        <dbReference type="ARBA" id="ARBA00022475"/>
    </source>
</evidence>
<dbReference type="RefSeq" id="WP_091291088.1">
    <property type="nucleotide sequence ID" value="NZ_FNON01000004.1"/>
</dbReference>
<feature type="transmembrane region" description="Helical" evidence="8">
    <location>
        <begin position="152"/>
        <end position="183"/>
    </location>
</feature>
<feature type="transmembrane region" description="Helical" evidence="8">
    <location>
        <begin position="106"/>
        <end position="125"/>
    </location>
</feature>
<gene>
    <name evidence="10" type="ORF">SAMN05421504_104303</name>
</gene>
<dbReference type="GO" id="GO:0009103">
    <property type="term" value="P:lipopolysaccharide biosynthetic process"/>
    <property type="evidence" value="ECO:0007669"/>
    <property type="project" value="UniProtKB-ARBA"/>
</dbReference>
<comment type="subcellular location">
    <subcellularLocation>
        <location evidence="1">Cell membrane</location>
        <topology evidence="1">Multi-pass membrane protein</topology>
    </subcellularLocation>
</comment>
<dbReference type="InterPro" id="IPR038731">
    <property type="entry name" value="RgtA/B/C-like"/>
</dbReference>
<proteinExistence type="predicted"/>
<evidence type="ECO:0000256" key="6">
    <source>
        <dbReference type="ARBA" id="ARBA00022989"/>
    </source>
</evidence>
<dbReference type="PANTHER" id="PTHR33908:SF11">
    <property type="entry name" value="MEMBRANE PROTEIN"/>
    <property type="match status" value="1"/>
</dbReference>
<feature type="domain" description="Glycosyltransferase RgtA/B/C/D-like" evidence="9">
    <location>
        <begin position="53"/>
        <end position="212"/>
    </location>
</feature>